<comment type="caution">
    <text evidence="8">The sequence shown here is derived from an EMBL/GenBank/DDBJ whole genome shotgun (WGS) entry which is preliminary data.</text>
</comment>
<organism evidence="8 9">
    <name type="scientific">Collinsella tanakaei</name>
    <dbReference type="NCBI Taxonomy" id="626935"/>
    <lineage>
        <taxon>Bacteria</taxon>
        <taxon>Bacillati</taxon>
        <taxon>Actinomycetota</taxon>
        <taxon>Coriobacteriia</taxon>
        <taxon>Coriobacteriales</taxon>
        <taxon>Coriobacteriaceae</taxon>
        <taxon>Collinsella</taxon>
    </lineage>
</organism>
<dbReference type="EMBL" id="QSRJ01000001">
    <property type="protein sequence ID" value="RGL12121.1"/>
    <property type="molecule type" value="Genomic_DNA"/>
</dbReference>
<accession>A0A3E4QYI3</accession>
<dbReference type="SUPFAM" id="SSF56801">
    <property type="entry name" value="Acetyl-CoA synthetase-like"/>
    <property type="match status" value="1"/>
</dbReference>
<evidence type="ECO:0000313" key="9">
    <source>
        <dbReference type="Proteomes" id="UP000260943"/>
    </source>
</evidence>
<evidence type="ECO:0000256" key="5">
    <source>
        <dbReference type="ARBA" id="ARBA00061336"/>
    </source>
</evidence>
<dbReference type="InterPro" id="IPR020845">
    <property type="entry name" value="AMP-binding_CS"/>
</dbReference>
<gene>
    <name evidence="8" type="ORF">DXC81_00140</name>
</gene>
<dbReference type="InterPro" id="IPR045851">
    <property type="entry name" value="AMP-bd_C_sf"/>
</dbReference>
<dbReference type="PANTHER" id="PTHR45398:SF1">
    <property type="entry name" value="ENZYME, PUTATIVE (JCVI)-RELATED"/>
    <property type="match status" value="1"/>
</dbReference>
<evidence type="ECO:0000256" key="2">
    <source>
        <dbReference type="ARBA" id="ARBA00022741"/>
    </source>
</evidence>
<comment type="similarity">
    <text evidence="5">Belongs to the ATP-dependent AMP-binding enzyme family. DltA subfamily.</text>
</comment>
<protein>
    <submittedName>
        <fullName evidence="8">Amino acid adenylation domain-containing protein</fullName>
    </submittedName>
</protein>
<feature type="domain" description="AMP-binding enzyme C-terminal" evidence="7">
    <location>
        <begin position="418"/>
        <end position="497"/>
    </location>
</feature>
<evidence type="ECO:0000259" key="6">
    <source>
        <dbReference type="Pfam" id="PF00501"/>
    </source>
</evidence>
<dbReference type="NCBIfam" id="TIGR01733">
    <property type="entry name" value="AA-adenyl-dom"/>
    <property type="match status" value="1"/>
</dbReference>
<evidence type="ECO:0000256" key="4">
    <source>
        <dbReference type="ARBA" id="ARBA00054605"/>
    </source>
</evidence>
<comment type="function">
    <text evidence="4">Catalyzes the first step in the D-alanylation of lipoteichoic acid (LTA), the activation of D-alanine and its transfer onto the D-alanyl carrier protein (Dcp) DltC. In an ATP-dependent two-step reaction, forms a high energy D-alanyl-AMP intermediate, followed by transfer of the D-alanyl residue as a thiol ester to the phosphopantheinyl prosthetic group of the Dcp. D-alanylation of LTA plays an important role in modulating the properties of the cell wall in Gram-positive bacteria, influencing the net charge of the cell wall.</text>
</comment>
<dbReference type="FunFam" id="3.30.300.30:FF:000012">
    <property type="entry name" value="D-alanine--D-alanyl carrier protein ligase"/>
    <property type="match status" value="1"/>
</dbReference>
<dbReference type="GO" id="GO:0005524">
    <property type="term" value="F:ATP binding"/>
    <property type="evidence" value="ECO:0007669"/>
    <property type="project" value="UniProtKB-KW"/>
</dbReference>
<keyword evidence="1" id="KW-0963">Cytoplasm</keyword>
<name>A0A3E4QYI3_9ACTN</name>
<dbReference type="InterPro" id="IPR010071">
    <property type="entry name" value="AA_adenyl_dom"/>
</dbReference>
<dbReference type="InterPro" id="IPR042099">
    <property type="entry name" value="ANL_N_sf"/>
</dbReference>
<dbReference type="Pfam" id="PF13193">
    <property type="entry name" value="AMP-binding_C"/>
    <property type="match status" value="1"/>
</dbReference>
<dbReference type="Proteomes" id="UP000260943">
    <property type="component" value="Unassembled WGS sequence"/>
</dbReference>
<dbReference type="Gene3D" id="3.30.300.30">
    <property type="match status" value="1"/>
</dbReference>
<dbReference type="InterPro" id="IPR000873">
    <property type="entry name" value="AMP-dep_synth/lig_dom"/>
</dbReference>
<evidence type="ECO:0000313" key="8">
    <source>
        <dbReference type="EMBL" id="RGL12121.1"/>
    </source>
</evidence>
<dbReference type="InterPro" id="IPR025110">
    <property type="entry name" value="AMP-bd_C"/>
</dbReference>
<dbReference type="Gene3D" id="3.40.50.12780">
    <property type="entry name" value="N-terminal domain of ligase-like"/>
    <property type="match status" value="1"/>
</dbReference>
<dbReference type="AlphaFoldDB" id="A0A3E4QYI3"/>
<sequence>MKYLDSIEHFAASQPNAPAVRTSMGGHMTYGELWAASEAIACLLACDGSSSPVVVYGHKDPLMAASFIACMKTGRPYVPVDRYSVPQARVASIIGQLETPTVLAVDHFSPKEADGARIINRLELDVAQTMGGQSDRDSWIAGEDLCYILFTSGSTGAPKGVEITASCFDNFTAWARGLGGEYREGRVYLDQAPFSFDLSVFELACALSSGGSLFSLEHETQQSLRATFEALRASGVNVWVSTPSFADLCLASEDFDDQVMLALETFLFCGETLSVRTAQRLMQRFPACGVVNTYGPTESTVAVTQVVVTPQMVASGSPLPVGAPRPGTRLRIIDPRGRELGAMQPGEVVIEGDTVARGYHGRPDLTQRAFGASMMDGRAVRTYRTGDEGYLDQDGMLHYRGRLDLQVKLNGFRIELGEIEQHLRRLSQVTSAAVVPVMHGDKVAHLVAHLVVEGELGVSEFRAGLAMKEALKETLPHYMVPKKIMFHSSLPMTGNGKVDRRALAASSK</sequence>
<dbReference type="PANTHER" id="PTHR45398">
    <property type="match status" value="1"/>
</dbReference>
<feature type="domain" description="AMP-dependent synthetase/ligase" evidence="6">
    <location>
        <begin position="8"/>
        <end position="360"/>
    </location>
</feature>
<dbReference type="PROSITE" id="PS00455">
    <property type="entry name" value="AMP_BINDING"/>
    <property type="match status" value="1"/>
</dbReference>
<dbReference type="Pfam" id="PF00501">
    <property type="entry name" value="AMP-binding"/>
    <property type="match status" value="1"/>
</dbReference>
<proteinExistence type="inferred from homology"/>
<evidence type="ECO:0000256" key="3">
    <source>
        <dbReference type="ARBA" id="ARBA00022840"/>
    </source>
</evidence>
<evidence type="ECO:0000256" key="1">
    <source>
        <dbReference type="ARBA" id="ARBA00022490"/>
    </source>
</evidence>
<keyword evidence="3" id="KW-0067">ATP-binding</keyword>
<dbReference type="RefSeq" id="WP_117678649.1">
    <property type="nucleotide sequence ID" value="NZ_QSRJ01000001.1"/>
</dbReference>
<dbReference type="NCBIfam" id="NF003417">
    <property type="entry name" value="PRK04813.1"/>
    <property type="match status" value="1"/>
</dbReference>
<evidence type="ECO:0000259" key="7">
    <source>
        <dbReference type="Pfam" id="PF13193"/>
    </source>
</evidence>
<keyword evidence="2" id="KW-0547">Nucleotide-binding</keyword>
<reference evidence="8 9" key="1">
    <citation type="submission" date="2018-08" db="EMBL/GenBank/DDBJ databases">
        <title>A genome reference for cultivated species of the human gut microbiota.</title>
        <authorList>
            <person name="Zou Y."/>
            <person name="Xue W."/>
            <person name="Luo G."/>
        </authorList>
    </citation>
    <scope>NUCLEOTIDE SEQUENCE [LARGE SCALE GENOMIC DNA]</scope>
    <source>
        <strain evidence="8 9">TF08-14</strain>
    </source>
</reference>